<dbReference type="GO" id="GO:0007034">
    <property type="term" value="P:vacuolar transport"/>
    <property type="evidence" value="ECO:0007669"/>
    <property type="project" value="InterPro"/>
</dbReference>
<dbReference type="Pfam" id="PF03357">
    <property type="entry name" value="Snf7"/>
    <property type="match status" value="1"/>
</dbReference>
<reference evidence="3" key="1">
    <citation type="submission" date="2015-10" db="EMBL/GenBank/DDBJ databases">
        <authorList>
            <person name="Devillers H."/>
        </authorList>
    </citation>
    <scope>NUCLEOTIDE SEQUENCE [LARGE SCALE GENOMIC DNA]</scope>
</reference>
<dbReference type="Pfam" id="PF25880">
    <property type="entry name" value="WHD_CHMP7_1st"/>
    <property type="match status" value="1"/>
</dbReference>
<feature type="region of interest" description="Disordered" evidence="1">
    <location>
        <begin position="406"/>
        <end position="441"/>
    </location>
</feature>
<dbReference type="InterPro" id="IPR005024">
    <property type="entry name" value="Snf7_fam"/>
</dbReference>
<feature type="compositionally biased region" description="Basic and acidic residues" evidence="1">
    <location>
        <begin position="406"/>
        <end position="418"/>
    </location>
</feature>
<feature type="compositionally biased region" description="Basic and acidic residues" evidence="1">
    <location>
        <begin position="432"/>
        <end position="441"/>
    </location>
</feature>
<evidence type="ECO:0000256" key="1">
    <source>
        <dbReference type="SAM" id="MobiDB-lite"/>
    </source>
</evidence>
<organism evidence="2 3">
    <name type="scientific">Lachancea quebecensis</name>
    <dbReference type="NCBI Taxonomy" id="1654605"/>
    <lineage>
        <taxon>Eukaryota</taxon>
        <taxon>Fungi</taxon>
        <taxon>Dikarya</taxon>
        <taxon>Ascomycota</taxon>
        <taxon>Saccharomycotina</taxon>
        <taxon>Saccharomycetes</taxon>
        <taxon>Saccharomycetales</taxon>
        <taxon>Saccharomycetaceae</taxon>
        <taxon>Lachancea</taxon>
    </lineage>
</organism>
<name>A0A0P1KNH4_9SACH</name>
<protein>
    <submittedName>
        <fullName evidence="2">LAQU0S02e06084g1_1</fullName>
    </submittedName>
</protein>
<dbReference type="OrthoDB" id="10250120at2759"/>
<dbReference type="EMBL" id="LN890542">
    <property type="protein sequence ID" value="CUS21110.1"/>
    <property type="molecule type" value="Genomic_DNA"/>
</dbReference>
<keyword evidence="3" id="KW-1185">Reference proteome</keyword>
<dbReference type="AlphaFoldDB" id="A0A0P1KNH4"/>
<sequence>MRDVTLSKSRLTSLYSDFRRLKDLNPEGYEANVRYWRQVLLDEVLDDKLICHCGNDLLEELSDKELGPPKCLDAALDSLISDGSLIASERFKRNNNSKIFKAFSWTIDYVLASRSRATTRISEGGNYLRDSEYIILPTTKRKSLQAKQRMISSICRKAVRYSDLVFPRSEFCKIVGMEEHLQNWREFEVVLTYLEMYMGVIITDSNTVKVCTEDVAPLLAKFDTSFISENDKNIASVKKTYSMLQSQVSMLEVRIHERKQVLADCIQYDKPKDIQRLNLRAKKLLEENLSTACKNLQNIEALKSDIEMSLDNVTLKNTLLASREVMANVSAQLGNTAGVEKLLDEISLERLKNEEISDLLVGKLDNQNDEQLNEELEKLDAEVQREQQITREFSKLKIRADRDIKSEEAVRAAREKPSGEVVPETETSATETKNEEPVIAT</sequence>
<dbReference type="Proteomes" id="UP000236544">
    <property type="component" value="Unassembled WGS sequence"/>
</dbReference>
<evidence type="ECO:0000313" key="3">
    <source>
        <dbReference type="Proteomes" id="UP000236544"/>
    </source>
</evidence>
<accession>A0A0P1KNH4</accession>
<evidence type="ECO:0000313" key="2">
    <source>
        <dbReference type="EMBL" id="CUS21110.1"/>
    </source>
</evidence>
<gene>
    <name evidence="2" type="ORF">LAQU0_S02e06084g</name>
</gene>
<proteinExistence type="predicted"/>